<dbReference type="EMBL" id="MEUG01000001">
    <property type="protein sequence ID" value="OGC28783.1"/>
    <property type="molecule type" value="Genomic_DNA"/>
</dbReference>
<evidence type="ECO:0000313" key="1">
    <source>
        <dbReference type="EMBL" id="OGC28783.1"/>
    </source>
</evidence>
<evidence type="ECO:0000313" key="2">
    <source>
        <dbReference type="Proteomes" id="UP000178602"/>
    </source>
</evidence>
<name>A0A1F4T9P0_UNCSA</name>
<reference evidence="1 2" key="1">
    <citation type="journal article" date="2016" name="Nat. Commun.">
        <title>Thousands of microbial genomes shed light on interconnected biogeochemical processes in an aquifer system.</title>
        <authorList>
            <person name="Anantharaman K."/>
            <person name="Brown C.T."/>
            <person name="Hug L.A."/>
            <person name="Sharon I."/>
            <person name="Castelle C.J."/>
            <person name="Probst A.J."/>
            <person name="Thomas B.C."/>
            <person name="Singh A."/>
            <person name="Wilkins M.J."/>
            <person name="Karaoz U."/>
            <person name="Brodie E.L."/>
            <person name="Williams K.H."/>
            <person name="Hubbard S.S."/>
            <person name="Banfield J.F."/>
        </authorList>
    </citation>
    <scope>NUCLEOTIDE SEQUENCE [LARGE SCALE GENOMIC DNA]</scope>
</reference>
<sequence length="160" mass="18581">MNEKECCPKFDPQPWDEKTHVWKNKPFIRETIPQIFHMPLPWMFGGAVTKMWNLAQKSGAAPAMKDFILMSYDPSPWRSVLYMTVTKEVPGADNVTLSGTYISKVFDGPYNAVPKWIKEFDKYLSGKGKKAQQYYFYFSYCPKCSKKYGHNFCVAFARVD</sequence>
<dbReference type="InterPro" id="IPR046766">
    <property type="entry name" value="Bact_hydrolase"/>
</dbReference>
<comment type="caution">
    <text evidence="1">The sequence shown here is derived from an EMBL/GenBank/DDBJ whole genome shotgun (WGS) entry which is preliminary data.</text>
</comment>
<accession>A0A1F4T9P0</accession>
<gene>
    <name evidence="1" type="ORF">A3K49_07555</name>
</gene>
<dbReference type="AlphaFoldDB" id="A0A1F4T9P0"/>
<protein>
    <submittedName>
        <fullName evidence="1">Uncharacterized protein</fullName>
    </submittedName>
</protein>
<dbReference type="Pfam" id="PF20603">
    <property type="entry name" value="Bact_hydrolase"/>
    <property type="match status" value="1"/>
</dbReference>
<dbReference type="Proteomes" id="UP000178602">
    <property type="component" value="Unassembled WGS sequence"/>
</dbReference>
<proteinExistence type="predicted"/>
<organism evidence="1 2">
    <name type="scientific">candidate division WOR-1 bacterium RIFOXYC12_FULL_54_18</name>
    <dbReference type="NCBI Taxonomy" id="1802584"/>
    <lineage>
        <taxon>Bacteria</taxon>
        <taxon>Bacillati</taxon>
        <taxon>Saganbacteria</taxon>
    </lineage>
</organism>